<reference evidence="2 5" key="2">
    <citation type="submission" date="2019-04" db="EMBL/GenBank/DDBJ databases">
        <title>Draft genome sequences of Streptomyces avermitilis NBRC 14893.</title>
        <authorList>
            <person name="Komaki H."/>
            <person name="Tamura T."/>
            <person name="Hosoyama A."/>
        </authorList>
    </citation>
    <scope>NUCLEOTIDE SEQUENCE [LARGE SCALE GENOMIC DNA]</scope>
    <source>
        <strain evidence="2 5">NBRC 14893</strain>
    </source>
</reference>
<evidence type="ECO:0000313" key="4">
    <source>
        <dbReference type="Proteomes" id="UP000299211"/>
    </source>
</evidence>
<evidence type="ECO:0000256" key="1">
    <source>
        <dbReference type="SAM" id="MobiDB-lite"/>
    </source>
</evidence>
<feature type="region of interest" description="Disordered" evidence="1">
    <location>
        <begin position="24"/>
        <end position="54"/>
    </location>
</feature>
<evidence type="ECO:0000313" key="2">
    <source>
        <dbReference type="EMBL" id="GDY65944.1"/>
    </source>
</evidence>
<dbReference type="Proteomes" id="UP000302139">
    <property type="component" value="Unassembled WGS sequence"/>
</dbReference>
<dbReference type="EMBL" id="BJHX01000001">
    <property type="protein sequence ID" value="GDY65944.1"/>
    <property type="molecule type" value="Genomic_DNA"/>
</dbReference>
<reference evidence="3 4" key="1">
    <citation type="submission" date="2019-04" db="EMBL/GenBank/DDBJ databases">
        <title>Draft genome sequences of Streptomyces avermitilis ATCC 31267.</title>
        <authorList>
            <person name="Komaki H."/>
            <person name="Tamura T."/>
            <person name="Hosoyama A."/>
        </authorList>
    </citation>
    <scope>NUCLEOTIDE SEQUENCE [LARGE SCALE GENOMIC DNA]</scope>
    <source>
        <strain evidence="3 4">ATCC 31267</strain>
    </source>
</reference>
<protein>
    <submittedName>
        <fullName evidence="2">Uncharacterized protein</fullName>
    </submittedName>
</protein>
<evidence type="ECO:0000313" key="3">
    <source>
        <dbReference type="EMBL" id="GDY73838.1"/>
    </source>
</evidence>
<name>A0A4D4M2B8_STRAX</name>
<accession>A0A4D4M2B8</accession>
<sequence length="54" mass="6026">MNRTAPGSWDIHPVSTIRTIRAARGRNSTLLPTPTQRAPKPTATHTPNDFCWDL</sequence>
<organism evidence="2 5">
    <name type="scientific">Streptomyces avermitilis</name>
    <dbReference type="NCBI Taxonomy" id="33903"/>
    <lineage>
        <taxon>Bacteria</taxon>
        <taxon>Bacillati</taxon>
        <taxon>Actinomycetota</taxon>
        <taxon>Actinomycetes</taxon>
        <taxon>Kitasatosporales</taxon>
        <taxon>Streptomycetaceae</taxon>
        <taxon>Streptomyces</taxon>
    </lineage>
</organism>
<comment type="caution">
    <text evidence="2">The sequence shown here is derived from an EMBL/GenBank/DDBJ whole genome shotgun (WGS) entry which is preliminary data.</text>
</comment>
<evidence type="ECO:0000313" key="5">
    <source>
        <dbReference type="Proteomes" id="UP000302139"/>
    </source>
</evidence>
<gene>
    <name evidence="2" type="ORF">SAV14893_053370</name>
    <name evidence="3" type="ORF">SAV31267_033230</name>
</gene>
<dbReference type="EMBL" id="BJHY01000001">
    <property type="protein sequence ID" value="GDY73838.1"/>
    <property type="molecule type" value="Genomic_DNA"/>
</dbReference>
<feature type="compositionally biased region" description="Polar residues" evidence="1">
    <location>
        <begin position="26"/>
        <end position="36"/>
    </location>
</feature>
<proteinExistence type="predicted"/>
<dbReference type="AlphaFoldDB" id="A0A4D4M2B8"/>
<dbReference type="Proteomes" id="UP000299211">
    <property type="component" value="Unassembled WGS sequence"/>
</dbReference>